<reference evidence="5" key="1">
    <citation type="submission" date="2021-03" db="EMBL/GenBank/DDBJ databases">
        <title>Draft genome sequence of rust myrtle Austropuccinia psidii MF-1, a brazilian biotype.</title>
        <authorList>
            <person name="Quecine M.C."/>
            <person name="Pachon D.M.R."/>
            <person name="Bonatelli M.L."/>
            <person name="Correr F.H."/>
            <person name="Franceschini L.M."/>
            <person name="Leite T.F."/>
            <person name="Margarido G.R.A."/>
            <person name="Almeida C.A."/>
            <person name="Ferrarezi J.A."/>
            <person name="Labate C.A."/>
        </authorList>
    </citation>
    <scope>NUCLEOTIDE SEQUENCE</scope>
    <source>
        <strain evidence="5">MF-1</strain>
    </source>
</reference>
<dbReference type="GO" id="GO:0003682">
    <property type="term" value="F:chromatin binding"/>
    <property type="evidence" value="ECO:0007669"/>
    <property type="project" value="TreeGrafter"/>
</dbReference>
<dbReference type="InterPro" id="IPR007133">
    <property type="entry name" value="RNA_pol_II-assoc_Paf1"/>
</dbReference>
<dbReference type="OrthoDB" id="10260285at2759"/>
<comment type="caution">
    <text evidence="5">The sequence shown here is derived from an EMBL/GenBank/DDBJ whole genome shotgun (WGS) entry which is preliminary data.</text>
</comment>
<evidence type="ECO:0000313" key="6">
    <source>
        <dbReference type="Proteomes" id="UP000765509"/>
    </source>
</evidence>
<dbReference type="AlphaFoldDB" id="A0A9Q3BHP8"/>
<dbReference type="PANTHER" id="PTHR23188">
    <property type="entry name" value="RNA POLYMERASE II-ASSOCIATED FACTOR 1 HOMOLOG"/>
    <property type="match status" value="1"/>
</dbReference>
<evidence type="ECO:0000256" key="1">
    <source>
        <dbReference type="ARBA" id="ARBA00004123"/>
    </source>
</evidence>
<dbReference type="GO" id="GO:0000993">
    <property type="term" value="F:RNA polymerase II complex binding"/>
    <property type="evidence" value="ECO:0007669"/>
    <property type="project" value="TreeGrafter"/>
</dbReference>
<organism evidence="5 6">
    <name type="scientific">Austropuccinia psidii MF-1</name>
    <dbReference type="NCBI Taxonomy" id="1389203"/>
    <lineage>
        <taxon>Eukaryota</taxon>
        <taxon>Fungi</taxon>
        <taxon>Dikarya</taxon>
        <taxon>Basidiomycota</taxon>
        <taxon>Pucciniomycotina</taxon>
        <taxon>Pucciniomycetes</taxon>
        <taxon>Pucciniales</taxon>
        <taxon>Sphaerophragmiaceae</taxon>
        <taxon>Austropuccinia</taxon>
    </lineage>
</organism>
<dbReference type="Pfam" id="PF03985">
    <property type="entry name" value="Paf1"/>
    <property type="match status" value="1"/>
</dbReference>
<feature type="compositionally biased region" description="Polar residues" evidence="4">
    <location>
        <begin position="116"/>
        <end position="138"/>
    </location>
</feature>
<evidence type="ECO:0000313" key="5">
    <source>
        <dbReference type="EMBL" id="MBW0465283.1"/>
    </source>
</evidence>
<comment type="subcellular location">
    <subcellularLocation>
        <location evidence="1">Nucleus</location>
    </subcellularLocation>
</comment>
<keyword evidence="3" id="KW-0539">Nucleus</keyword>
<keyword evidence="6" id="KW-1185">Reference proteome</keyword>
<sequence length="452" mass="51365">MSKKGAPCPLLIRHRYLNPFPPPPFPPKLLHISTDPARYAGYRFLTHLENEREIPVFADADLGMPIELGLESDGTYGLGTYWEGDRNVVCPSQPVPRSELDSEDVALLVEPPAASGPSTSITNGVNQNSPAGFQPNPQLSAMALPVSIPAPTMSSDRRKTEVSWLRRTEYFNDVQHKPRESLNNLKSRTQVPIVPKTKTERLAEIHATFDAVTKPFQKFQHPTKPHLKPVDAFEILPDESIWANTYDLYRFQENPTDRTDQSLDTTTTFDERLEHAILRPVPVRGDTRLAYYLPHSVQGALNYKKLKQDKKMIDHENQEKEQSKDDIKGANPESEEPALDLHFVREYEISQQRSLNQYLLIFDDGKISDRKKGAYFNAIGQLRTLRKRRPKPYEHTLEDDDGNPLWDGISVVISTDPESIETTKSTRKELLMPFMKPANSIIPHSSHNISKD</sequence>
<comment type="similarity">
    <text evidence="2">Belongs to the PAF1 family.</text>
</comment>
<proteinExistence type="inferred from homology"/>
<dbReference type="GO" id="GO:0006368">
    <property type="term" value="P:transcription elongation by RNA polymerase II"/>
    <property type="evidence" value="ECO:0007669"/>
    <property type="project" value="InterPro"/>
</dbReference>
<gene>
    <name evidence="5" type="ORF">O181_004998</name>
</gene>
<dbReference type="Proteomes" id="UP000765509">
    <property type="component" value="Unassembled WGS sequence"/>
</dbReference>
<evidence type="ECO:0000256" key="3">
    <source>
        <dbReference type="ARBA" id="ARBA00023242"/>
    </source>
</evidence>
<feature type="region of interest" description="Disordered" evidence="4">
    <location>
        <begin position="113"/>
        <end position="138"/>
    </location>
</feature>
<accession>A0A9Q3BHP8</accession>
<dbReference type="EMBL" id="AVOT02001001">
    <property type="protein sequence ID" value="MBW0465283.1"/>
    <property type="molecule type" value="Genomic_DNA"/>
</dbReference>
<dbReference type="GO" id="GO:0016593">
    <property type="term" value="C:Cdc73/Paf1 complex"/>
    <property type="evidence" value="ECO:0007669"/>
    <property type="project" value="InterPro"/>
</dbReference>
<protein>
    <submittedName>
        <fullName evidence="5">Uncharacterized protein</fullName>
    </submittedName>
</protein>
<dbReference type="PANTHER" id="PTHR23188:SF12">
    <property type="entry name" value="RNA POLYMERASE II-ASSOCIATED FACTOR 1 HOMOLOG"/>
    <property type="match status" value="1"/>
</dbReference>
<name>A0A9Q3BHP8_9BASI</name>
<evidence type="ECO:0000256" key="2">
    <source>
        <dbReference type="ARBA" id="ARBA00007560"/>
    </source>
</evidence>
<evidence type="ECO:0000256" key="4">
    <source>
        <dbReference type="SAM" id="MobiDB-lite"/>
    </source>
</evidence>